<dbReference type="KEGG" id="tet:TTHERM_000429839"/>
<keyword evidence="1 2" id="KW-0812">Transmembrane</keyword>
<dbReference type="GeneID" id="24438917"/>
<evidence type="ECO:0000313" key="2">
    <source>
        <dbReference type="EMBL" id="EWS72625.1"/>
    </source>
</evidence>
<dbReference type="RefSeq" id="XP_012654908.1">
    <property type="nucleotide sequence ID" value="XM_012799454.1"/>
</dbReference>
<evidence type="ECO:0000256" key="1">
    <source>
        <dbReference type="SAM" id="Phobius"/>
    </source>
</evidence>
<proteinExistence type="predicted"/>
<feature type="transmembrane region" description="Helical" evidence="1">
    <location>
        <begin position="85"/>
        <end position="104"/>
    </location>
</feature>
<dbReference type="AlphaFoldDB" id="W7X0H7"/>
<dbReference type="EMBL" id="GG662532">
    <property type="protein sequence ID" value="EWS72625.1"/>
    <property type="molecule type" value="Genomic_DNA"/>
</dbReference>
<accession>W7X0H7</accession>
<organism evidence="2 3">
    <name type="scientific">Tetrahymena thermophila (strain SB210)</name>
    <dbReference type="NCBI Taxonomy" id="312017"/>
    <lineage>
        <taxon>Eukaryota</taxon>
        <taxon>Sar</taxon>
        <taxon>Alveolata</taxon>
        <taxon>Ciliophora</taxon>
        <taxon>Intramacronucleata</taxon>
        <taxon>Oligohymenophorea</taxon>
        <taxon>Hymenostomatida</taxon>
        <taxon>Tetrahymenina</taxon>
        <taxon>Tetrahymenidae</taxon>
        <taxon>Tetrahymena</taxon>
    </lineage>
</organism>
<keyword evidence="1" id="KW-1133">Transmembrane helix</keyword>
<keyword evidence="3" id="KW-1185">Reference proteome</keyword>
<reference evidence="3" key="1">
    <citation type="journal article" date="2006" name="PLoS Biol.">
        <title>Macronuclear genome sequence of the ciliate Tetrahymena thermophila, a model eukaryote.</title>
        <authorList>
            <person name="Eisen J.A."/>
            <person name="Coyne R.S."/>
            <person name="Wu M."/>
            <person name="Wu D."/>
            <person name="Thiagarajan M."/>
            <person name="Wortman J.R."/>
            <person name="Badger J.H."/>
            <person name="Ren Q."/>
            <person name="Amedeo P."/>
            <person name="Jones K.M."/>
            <person name="Tallon L.J."/>
            <person name="Delcher A.L."/>
            <person name="Salzberg S.L."/>
            <person name="Silva J.C."/>
            <person name="Haas B.J."/>
            <person name="Majoros W.H."/>
            <person name="Farzad M."/>
            <person name="Carlton J.M."/>
            <person name="Smith R.K. Jr."/>
            <person name="Garg J."/>
            <person name="Pearlman R.E."/>
            <person name="Karrer K.M."/>
            <person name="Sun L."/>
            <person name="Manning G."/>
            <person name="Elde N.C."/>
            <person name="Turkewitz A.P."/>
            <person name="Asai D.J."/>
            <person name="Wilkes D.E."/>
            <person name="Wang Y."/>
            <person name="Cai H."/>
            <person name="Collins K."/>
            <person name="Stewart B.A."/>
            <person name="Lee S.R."/>
            <person name="Wilamowska K."/>
            <person name="Weinberg Z."/>
            <person name="Ruzzo W.L."/>
            <person name="Wloga D."/>
            <person name="Gaertig J."/>
            <person name="Frankel J."/>
            <person name="Tsao C.-C."/>
            <person name="Gorovsky M.A."/>
            <person name="Keeling P.J."/>
            <person name="Waller R.F."/>
            <person name="Patron N.J."/>
            <person name="Cherry J.M."/>
            <person name="Stover N.A."/>
            <person name="Krieger C.J."/>
            <person name="del Toro C."/>
            <person name="Ryder H.F."/>
            <person name="Williamson S.C."/>
            <person name="Barbeau R.A."/>
            <person name="Hamilton E.P."/>
            <person name="Orias E."/>
        </authorList>
    </citation>
    <scope>NUCLEOTIDE SEQUENCE [LARGE SCALE GENOMIC DNA]</scope>
    <source>
        <strain evidence="3">SB210</strain>
    </source>
</reference>
<dbReference type="Proteomes" id="UP000009168">
    <property type="component" value="Unassembled WGS sequence"/>
</dbReference>
<gene>
    <name evidence="2" type="ORF">TTHERM_000429839</name>
</gene>
<keyword evidence="1" id="KW-0472">Membrane</keyword>
<evidence type="ECO:0000313" key="3">
    <source>
        <dbReference type="Proteomes" id="UP000009168"/>
    </source>
</evidence>
<protein>
    <submittedName>
        <fullName evidence="2">Transmembrane protein, putative</fullName>
    </submittedName>
</protein>
<name>W7X0H7_TETTS</name>
<sequence>MYFVQNIFLIFVNTNKKYFLLCMQVIKNKKVKNKSINKEVLCTKLSIQFKQMKSKYQKLITIFAFRRWKEILNLSNSFFQKQMKFIIYVIKYSILQYLFYAFYYKLIVTKINSLYFQSQIYN</sequence>
<dbReference type="InParanoid" id="W7X0H7"/>